<evidence type="ECO:0000259" key="6">
    <source>
        <dbReference type="Pfam" id="PF04542"/>
    </source>
</evidence>
<dbReference type="InterPro" id="IPR014284">
    <property type="entry name" value="RNA_pol_sigma-70_dom"/>
</dbReference>
<dbReference type="NCBIfam" id="TIGR02937">
    <property type="entry name" value="sigma70-ECF"/>
    <property type="match status" value="1"/>
</dbReference>
<keyword evidence="9" id="KW-1185">Reference proteome</keyword>
<comment type="caution">
    <text evidence="8">The sequence shown here is derived from an EMBL/GenBank/DDBJ whole genome shotgun (WGS) entry which is preliminary data.</text>
</comment>
<protein>
    <submittedName>
        <fullName evidence="8">RNA polymerase sigma factor</fullName>
    </submittedName>
</protein>
<accession>A0ABT1RNK5</accession>
<dbReference type="SUPFAM" id="SSF88946">
    <property type="entry name" value="Sigma2 domain of RNA polymerase sigma factors"/>
    <property type="match status" value="1"/>
</dbReference>
<dbReference type="Gene3D" id="1.10.10.10">
    <property type="entry name" value="Winged helix-like DNA-binding domain superfamily/Winged helix DNA-binding domain"/>
    <property type="match status" value="1"/>
</dbReference>
<dbReference type="InterPro" id="IPR007627">
    <property type="entry name" value="RNA_pol_sigma70_r2"/>
</dbReference>
<evidence type="ECO:0000256" key="3">
    <source>
        <dbReference type="ARBA" id="ARBA00023082"/>
    </source>
</evidence>
<evidence type="ECO:0000313" key="8">
    <source>
        <dbReference type="EMBL" id="MCQ4636772.1"/>
    </source>
</evidence>
<keyword evidence="2" id="KW-0805">Transcription regulation</keyword>
<evidence type="ECO:0000256" key="4">
    <source>
        <dbReference type="ARBA" id="ARBA00023125"/>
    </source>
</evidence>
<evidence type="ECO:0000259" key="7">
    <source>
        <dbReference type="Pfam" id="PF08281"/>
    </source>
</evidence>
<dbReference type="Pfam" id="PF08281">
    <property type="entry name" value="Sigma70_r4_2"/>
    <property type="match status" value="1"/>
</dbReference>
<feature type="domain" description="RNA polymerase sigma factor 70 region 4 type 2" evidence="7">
    <location>
        <begin position="115"/>
        <end position="166"/>
    </location>
</feature>
<proteinExistence type="inferred from homology"/>
<gene>
    <name evidence="8" type="ORF">NE619_08515</name>
</gene>
<keyword evidence="5" id="KW-0804">Transcription</keyword>
<keyword evidence="3" id="KW-0731">Sigma factor</keyword>
<reference evidence="8 9" key="1">
    <citation type="submission" date="2022-06" db="EMBL/GenBank/DDBJ databases">
        <title>Isolation of gut microbiota from human fecal samples.</title>
        <authorList>
            <person name="Pamer E.G."/>
            <person name="Barat B."/>
            <person name="Waligurski E."/>
            <person name="Medina S."/>
            <person name="Paddock L."/>
            <person name="Mostad J."/>
        </authorList>
    </citation>
    <scope>NUCLEOTIDE SEQUENCE [LARGE SCALE GENOMIC DNA]</scope>
    <source>
        <strain evidence="8 9">SL.3.17</strain>
    </source>
</reference>
<sequence length="176" mass="20895">MMDLNRKINELYTDVYYFVLSKLYDEDVARDVTQNVMERIILNIETLKSEKSFKPWAMRITVNEINMHFRNLKRYNKTFASVENIEEFCETQEINIEDLEADILECLLNKEAGLNVMRALDSLDEKYREVIRLNIICEYKLIEIADILNVNVNTVRTRYVRGLVKLKEAFVNIERG</sequence>
<dbReference type="PANTHER" id="PTHR43133">
    <property type="entry name" value="RNA POLYMERASE ECF-TYPE SIGMA FACTO"/>
    <property type="match status" value="1"/>
</dbReference>
<evidence type="ECO:0000313" key="9">
    <source>
        <dbReference type="Proteomes" id="UP001524502"/>
    </source>
</evidence>
<dbReference type="CDD" id="cd06171">
    <property type="entry name" value="Sigma70_r4"/>
    <property type="match status" value="1"/>
</dbReference>
<dbReference type="SUPFAM" id="SSF88659">
    <property type="entry name" value="Sigma3 and sigma4 domains of RNA polymerase sigma factors"/>
    <property type="match status" value="1"/>
</dbReference>
<dbReference type="InterPro" id="IPR039425">
    <property type="entry name" value="RNA_pol_sigma-70-like"/>
</dbReference>
<dbReference type="RefSeq" id="WP_256131968.1">
    <property type="nucleotide sequence ID" value="NZ_JANFXK010000008.1"/>
</dbReference>
<dbReference type="Pfam" id="PF04542">
    <property type="entry name" value="Sigma70_r2"/>
    <property type="match status" value="1"/>
</dbReference>
<dbReference type="EMBL" id="JANFXK010000008">
    <property type="protein sequence ID" value="MCQ4636772.1"/>
    <property type="molecule type" value="Genomic_DNA"/>
</dbReference>
<organism evidence="8 9">
    <name type="scientific">Anaerovorax odorimutans</name>
    <dbReference type="NCBI Taxonomy" id="109327"/>
    <lineage>
        <taxon>Bacteria</taxon>
        <taxon>Bacillati</taxon>
        <taxon>Bacillota</taxon>
        <taxon>Clostridia</taxon>
        <taxon>Peptostreptococcales</taxon>
        <taxon>Anaerovoracaceae</taxon>
        <taxon>Anaerovorax</taxon>
    </lineage>
</organism>
<keyword evidence="4" id="KW-0238">DNA-binding</keyword>
<evidence type="ECO:0000256" key="5">
    <source>
        <dbReference type="ARBA" id="ARBA00023163"/>
    </source>
</evidence>
<dbReference type="Proteomes" id="UP001524502">
    <property type="component" value="Unassembled WGS sequence"/>
</dbReference>
<dbReference type="Gene3D" id="1.10.1740.10">
    <property type="match status" value="1"/>
</dbReference>
<dbReference type="InterPro" id="IPR013325">
    <property type="entry name" value="RNA_pol_sigma_r2"/>
</dbReference>
<evidence type="ECO:0000256" key="2">
    <source>
        <dbReference type="ARBA" id="ARBA00023015"/>
    </source>
</evidence>
<dbReference type="InterPro" id="IPR013249">
    <property type="entry name" value="RNA_pol_sigma70_r4_t2"/>
</dbReference>
<evidence type="ECO:0000256" key="1">
    <source>
        <dbReference type="ARBA" id="ARBA00010641"/>
    </source>
</evidence>
<name>A0ABT1RNK5_9FIRM</name>
<dbReference type="PANTHER" id="PTHR43133:SF8">
    <property type="entry name" value="RNA POLYMERASE SIGMA FACTOR HI_1459-RELATED"/>
    <property type="match status" value="1"/>
</dbReference>
<dbReference type="InterPro" id="IPR013324">
    <property type="entry name" value="RNA_pol_sigma_r3/r4-like"/>
</dbReference>
<dbReference type="InterPro" id="IPR036388">
    <property type="entry name" value="WH-like_DNA-bd_sf"/>
</dbReference>
<comment type="similarity">
    <text evidence="1">Belongs to the sigma-70 factor family. ECF subfamily.</text>
</comment>
<feature type="domain" description="RNA polymerase sigma-70 region 2" evidence="6">
    <location>
        <begin position="9"/>
        <end position="74"/>
    </location>
</feature>